<dbReference type="InterPro" id="IPR000212">
    <property type="entry name" value="DNA_helicase_UvrD/REP"/>
</dbReference>
<dbReference type="Proteomes" id="UP000004664">
    <property type="component" value="Unassembled WGS sequence"/>
</dbReference>
<reference evidence="3 4" key="1">
    <citation type="submission" date="2011-06" db="EMBL/GenBank/DDBJ databases">
        <title>Genomic sequence of Methylobacter tundripaludum SV96.</title>
        <authorList>
            <consortium name="US DOE Joint Genome Institute"/>
            <person name="Lucas S."/>
            <person name="Han J."/>
            <person name="Lapidus A."/>
            <person name="Cheng J.-F."/>
            <person name="Goodwin L."/>
            <person name="Pitluck S."/>
            <person name="Held B."/>
            <person name="Detter J.C."/>
            <person name="Han C."/>
            <person name="Tapia R."/>
            <person name="Land M."/>
            <person name="Hauser L."/>
            <person name="Kyrpides N."/>
            <person name="Ivanova N."/>
            <person name="Ovchinnikova G."/>
            <person name="Pagani I."/>
            <person name="Klotz M.G."/>
            <person name="Dispirito A.A."/>
            <person name="Murrell J.C."/>
            <person name="Dunfield P."/>
            <person name="Kalyuzhnaya M.G."/>
            <person name="Svenning M."/>
            <person name="Trotsenko Y.A."/>
            <person name="Stein L.Y."/>
            <person name="Woyke T."/>
        </authorList>
    </citation>
    <scope>NUCLEOTIDE SEQUENCE [LARGE SCALE GENOMIC DNA]</scope>
    <source>
        <strain evidence="4">ATCC BAA-1195 / DSM 17260 / SV96</strain>
    </source>
</reference>
<accession>G3IZL7</accession>
<dbReference type="SUPFAM" id="SSF52540">
    <property type="entry name" value="P-loop containing nucleoside triphosphate hydrolases"/>
    <property type="match status" value="1"/>
</dbReference>
<dbReference type="eggNOG" id="COG3972">
    <property type="taxonomic scope" value="Bacteria"/>
</dbReference>
<dbReference type="InterPro" id="IPR027785">
    <property type="entry name" value="UvrD-like_helicase_C"/>
</dbReference>
<protein>
    <recommendedName>
        <fullName evidence="1">DNA 3'-5' helicase II</fullName>
    </recommendedName>
</protein>
<dbReference type="Pfam" id="PF13245">
    <property type="entry name" value="AAA_19"/>
    <property type="match status" value="1"/>
</dbReference>
<evidence type="ECO:0000313" key="3">
    <source>
        <dbReference type="EMBL" id="EGW20389.1"/>
    </source>
</evidence>
<organism evidence="3 4">
    <name type="scientific">Methylobacter tundripaludum (strain ATCC BAA-1195 / DSM 17260 / SV96)</name>
    <dbReference type="NCBI Taxonomy" id="697282"/>
    <lineage>
        <taxon>Bacteria</taxon>
        <taxon>Pseudomonadati</taxon>
        <taxon>Pseudomonadota</taxon>
        <taxon>Gammaproteobacteria</taxon>
        <taxon>Methylococcales</taxon>
        <taxon>Methylococcaceae</taxon>
        <taxon>Methylobacter</taxon>
    </lineage>
</organism>
<keyword evidence="3" id="KW-0347">Helicase</keyword>
<evidence type="ECO:0000256" key="1">
    <source>
        <dbReference type="ARBA" id="ARBA00034923"/>
    </source>
</evidence>
<dbReference type="GO" id="GO:0000725">
    <property type="term" value="P:recombinational repair"/>
    <property type="evidence" value="ECO:0007669"/>
    <property type="project" value="TreeGrafter"/>
</dbReference>
<dbReference type="EMBL" id="JH109153">
    <property type="protein sequence ID" value="EGW20389.1"/>
    <property type="molecule type" value="Genomic_DNA"/>
</dbReference>
<keyword evidence="4" id="KW-1185">Reference proteome</keyword>
<keyword evidence="3" id="KW-0378">Hydrolase</keyword>
<keyword evidence="3" id="KW-0067">ATP-binding</keyword>
<dbReference type="GO" id="GO:0003677">
    <property type="term" value="F:DNA binding"/>
    <property type="evidence" value="ECO:0007669"/>
    <property type="project" value="InterPro"/>
</dbReference>
<dbReference type="RefSeq" id="WP_006892701.1">
    <property type="nucleotide sequence ID" value="NZ_JH109153.1"/>
</dbReference>
<name>G3IZL7_METTV</name>
<dbReference type="Gene3D" id="3.40.50.300">
    <property type="entry name" value="P-loop containing nucleotide triphosphate hydrolases"/>
    <property type="match status" value="2"/>
</dbReference>
<dbReference type="AlphaFoldDB" id="G3IZL7"/>
<gene>
    <name evidence="3" type="ORF">Mettu_3522</name>
</gene>
<proteinExistence type="predicted"/>
<feature type="domain" description="UvrD-like helicase C-terminal" evidence="2">
    <location>
        <begin position="528"/>
        <end position="573"/>
    </location>
</feature>
<dbReference type="InterPro" id="IPR027417">
    <property type="entry name" value="P-loop_NTPase"/>
</dbReference>
<sequence>MTSMTSMTSSFFFLQAEKNDKNHILIDQVDKYSNQEKKQVYIINKPLGDNKYSYDYEDGLVLLIPRHKIIFINFGEAVGSFESYIEDFIEDLGSISDKYRYKQVIGRPRSWRDDLIEEVKYDPAVFSLENLLAKTYINAGDRQKVCELLISLLTGSINDIDKVKGSVPDNLLDKVKQKILLFDGDQTRFVYQKITNPVIRIQGLSGTGKTELLLHKLKELYVGSENSKIMFTCHNKILADNIKKRIPDFFNFMKVEQQIKWNERLWCVHAWGSLIDEDSGAYRYICEHYGLTFYRYSYSMSFDTACRLALEQIKEKNEVDFAFDYMLIDESQDFPQSFFDLCERVTKSTVYIAGDIFQSIFDENIVSNIEPDFLLSKCYRTDPRTLMFAHSLGMGLFETKKLRWLEDREWTACGYLINKVSNDTRYRLKREPLRRFEDLGSENFDSVELVLTSSGTGCDVQARILTIIKDIRKNNPTVLADDIGIIFTENGNETYLVADALEQSIPRNFGWNVNKAYETRRKIKDTLFISNKNNVKGLEFPFVICVNNRISNTPGSRNALYMMLTRSFIKTYLLISQINNQSLIGQIQQGLEGINKNGYIEVSAPSEEEREKIKTTIKYSNSSMSYYDFITSIFDELDVQSDCRQPLFDAVKKLVGEDFDSGHIRRIIEFNYKNMRREWS</sequence>
<evidence type="ECO:0000313" key="4">
    <source>
        <dbReference type="Proteomes" id="UP000004664"/>
    </source>
</evidence>
<evidence type="ECO:0000259" key="2">
    <source>
        <dbReference type="Pfam" id="PF13538"/>
    </source>
</evidence>
<dbReference type="PANTHER" id="PTHR11070">
    <property type="entry name" value="UVRD / RECB / PCRA DNA HELICASE FAMILY MEMBER"/>
    <property type="match status" value="1"/>
</dbReference>
<dbReference type="GO" id="GO:0043138">
    <property type="term" value="F:3'-5' DNA helicase activity"/>
    <property type="evidence" value="ECO:0007669"/>
    <property type="project" value="TreeGrafter"/>
</dbReference>
<dbReference type="PANTHER" id="PTHR11070:SF2">
    <property type="entry name" value="ATP-DEPENDENT DNA HELICASE SRS2"/>
    <property type="match status" value="1"/>
</dbReference>
<dbReference type="STRING" id="697282.Mettu_3522"/>
<dbReference type="GO" id="GO:0005524">
    <property type="term" value="F:ATP binding"/>
    <property type="evidence" value="ECO:0007669"/>
    <property type="project" value="InterPro"/>
</dbReference>
<dbReference type="HOGENOM" id="CLU_025622_0_0_6"/>
<keyword evidence="3" id="KW-0547">Nucleotide-binding</keyword>
<dbReference type="Pfam" id="PF13538">
    <property type="entry name" value="UvrD_C_2"/>
    <property type="match status" value="1"/>
</dbReference>